<dbReference type="GO" id="GO:0008270">
    <property type="term" value="F:zinc ion binding"/>
    <property type="evidence" value="ECO:0007669"/>
    <property type="project" value="UniProtKB-KW"/>
</dbReference>
<feature type="domain" description="C3H1-type" evidence="6">
    <location>
        <begin position="29"/>
        <end position="55"/>
    </location>
</feature>
<feature type="repeat" description="WD" evidence="3">
    <location>
        <begin position="274"/>
        <end position="296"/>
    </location>
</feature>
<evidence type="ECO:0000256" key="2">
    <source>
        <dbReference type="ARBA" id="ARBA00022737"/>
    </source>
</evidence>
<dbReference type="PRINTS" id="PR00320">
    <property type="entry name" value="GPROTEINBRPT"/>
</dbReference>
<evidence type="ECO:0000313" key="8">
    <source>
        <dbReference type="Proteomes" id="UP000324897"/>
    </source>
</evidence>
<dbReference type="InterPro" id="IPR000571">
    <property type="entry name" value="Znf_CCCH"/>
</dbReference>
<dbReference type="Pfam" id="PF00400">
    <property type="entry name" value="WD40"/>
    <property type="match status" value="3"/>
</dbReference>
<feature type="zinc finger region" description="C3H1-type" evidence="4">
    <location>
        <begin position="29"/>
        <end position="55"/>
    </location>
</feature>
<feature type="repeat" description="WD" evidence="3">
    <location>
        <begin position="130"/>
        <end position="171"/>
    </location>
</feature>
<protein>
    <recommendedName>
        <fullName evidence="6">C3H1-type domain-containing protein</fullName>
    </recommendedName>
</protein>
<reference evidence="7 8" key="1">
    <citation type="journal article" date="2019" name="Sci. Rep.">
        <title>A high-quality genome of Eragrostis curvula grass provides insights into Poaceae evolution and supports new strategies to enhance forage quality.</title>
        <authorList>
            <person name="Carballo J."/>
            <person name="Santos B.A.C.M."/>
            <person name="Zappacosta D."/>
            <person name="Garbus I."/>
            <person name="Selva J.P."/>
            <person name="Gallo C.A."/>
            <person name="Diaz A."/>
            <person name="Albertini E."/>
            <person name="Caccamo M."/>
            <person name="Echenique V."/>
        </authorList>
    </citation>
    <scope>NUCLEOTIDE SEQUENCE [LARGE SCALE GENOMIC DNA]</scope>
    <source>
        <strain evidence="8">cv. Victoria</strain>
        <tissue evidence="7">Leaf</tissue>
    </source>
</reference>
<evidence type="ECO:0000256" key="1">
    <source>
        <dbReference type="ARBA" id="ARBA00022574"/>
    </source>
</evidence>
<name>A0A5J9WJZ3_9POAL</name>
<dbReference type="SMART" id="SM00356">
    <property type="entry name" value="ZnF_C3H1"/>
    <property type="match status" value="1"/>
</dbReference>
<evidence type="ECO:0000313" key="7">
    <source>
        <dbReference type="EMBL" id="TVU48391.1"/>
    </source>
</evidence>
<dbReference type="AlphaFoldDB" id="A0A5J9WJZ3"/>
<feature type="region of interest" description="Disordered" evidence="5">
    <location>
        <begin position="53"/>
        <end position="117"/>
    </location>
</feature>
<keyword evidence="4" id="KW-0863">Zinc-finger</keyword>
<dbReference type="Proteomes" id="UP000324897">
    <property type="component" value="Chromosome 5"/>
</dbReference>
<dbReference type="OrthoDB" id="59941at2759"/>
<dbReference type="PANTHER" id="PTHR44489:SF1">
    <property type="entry name" value="ZINC FINGER CCCH DOMAIN-CONTAINING PROTEIN 63"/>
    <property type="match status" value="1"/>
</dbReference>
<dbReference type="InterPro" id="IPR044715">
    <property type="entry name" value="WDR86-like"/>
</dbReference>
<dbReference type="InterPro" id="IPR019775">
    <property type="entry name" value="WD40_repeat_CS"/>
</dbReference>
<dbReference type="PROSITE" id="PS50294">
    <property type="entry name" value="WD_REPEATS_REGION"/>
    <property type="match status" value="1"/>
</dbReference>
<keyword evidence="8" id="KW-1185">Reference proteome</keyword>
<proteinExistence type="predicted"/>
<dbReference type="Gramene" id="TVU48391">
    <property type="protein sequence ID" value="TVU48391"/>
    <property type="gene ID" value="EJB05_08027"/>
</dbReference>
<dbReference type="PANTHER" id="PTHR44489">
    <property type="match status" value="1"/>
</dbReference>
<feature type="region of interest" description="Disordered" evidence="5">
    <location>
        <begin position="1"/>
        <end position="33"/>
    </location>
</feature>
<comment type="caution">
    <text evidence="7">The sequence shown here is derived from an EMBL/GenBank/DDBJ whole genome shotgun (WGS) entry which is preliminary data.</text>
</comment>
<dbReference type="SMART" id="SM00320">
    <property type="entry name" value="WD40"/>
    <property type="match status" value="5"/>
</dbReference>
<accession>A0A5J9WJZ3</accession>
<feature type="repeat" description="WD" evidence="3">
    <location>
        <begin position="297"/>
        <end position="326"/>
    </location>
</feature>
<dbReference type="InterPro" id="IPR015943">
    <property type="entry name" value="WD40/YVTN_repeat-like_dom_sf"/>
</dbReference>
<evidence type="ECO:0000256" key="4">
    <source>
        <dbReference type="PROSITE-ProRule" id="PRU00723"/>
    </source>
</evidence>
<keyword evidence="2" id="KW-0677">Repeat</keyword>
<feature type="non-terminal residue" evidence="7">
    <location>
        <position position="1"/>
    </location>
</feature>
<dbReference type="PROSITE" id="PS00678">
    <property type="entry name" value="WD_REPEATS_1"/>
    <property type="match status" value="1"/>
</dbReference>
<dbReference type="InterPro" id="IPR001680">
    <property type="entry name" value="WD40_rpt"/>
</dbReference>
<dbReference type="PROSITE" id="PS50103">
    <property type="entry name" value="ZF_C3H1"/>
    <property type="match status" value="1"/>
</dbReference>
<organism evidence="7 8">
    <name type="scientific">Eragrostis curvula</name>
    <name type="common">weeping love grass</name>
    <dbReference type="NCBI Taxonomy" id="38414"/>
    <lineage>
        <taxon>Eukaryota</taxon>
        <taxon>Viridiplantae</taxon>
        <taxon>Streptophyta</taxon>
        <taxon>Embryophyta</taxon>
        <taxon>Tracheophyta</taxon>
        <taxon>Spermatophyta</taxon>
        <taxon>Magnoliopsida</taxon>
        <taxon>Liliopsida</taxon>
        <taxon>Poales</taxon>
        <taxon>Poaceae</taxon>
        <taxon>PACMAD clade</taxon>
        <taxon>Chloridoideae</taxon>
        <taxon>Eragrostideae</taxon>
        <taxon>Eragrostidinae</taxon>
        <taxon>Eragrostis</taxon>
    </lineage>
</organism>
<sequence>MATTTTVHQRLSLPLALSQPHRGNRAPRDAPPPVCRYWKSGHCSRNPCRFLHADAPPPPGPTVKKRPNSWVNPSCVAKPGGNVNLRPPRPAPAPSSKRRQDDDKPPASSPPKRLCGGNKEPDIFCGVARLLGHAKAVTGVAMPDGSDKLFSGSLDGTVRIWDCATGQCVHVAPMQEGAVGSLVSMGPWVLAGVSGAVRALHSGTGKELRLQGPATLVTALLAEDDDDGHLFAGTEDGVIFMWRMNQSGPQCFDEVAAGHATKAVVSLAQGKGTLYSGSADGSIRAWDVASRRCVFTLAGHASTVTALLCWDQFLLSSSDDGTVKVWRAKPDRDELDLEVHYVHDEDERVVAINGTYDPENKPVLVVSRGDGIVRVYDLPSMKQRGQIGCNGEARTISVMSPGVIFTGDASGEVRVVKWA</sequence>
<keyword evidence="4" id="KW-0479">Metal-binding</keyword>
<gene>
    <name evidence="7" type="ORF">EJB05_08027</name>
</gene>
<evidence type="ECO:0000256" key="3">
    <source>
        <dbReference type="PROSITE-ProRule" id="PRU00221"/>
    </source>
</evidence>
<dbReference type="PROSITE" id="PS50082">
    <property type="entry name" value="WD_REPEATS_2"/>
    <property type="match status" value="3"/>
</dbReference>
<dbReference type="EMBL" id="RWGY01000004">
    <property type="protein sequence ID" value="TVU48391.1"/>
    <property type="molecule type" value="Genomic_DNA"/>
</dbReference>
<dbReference type="Gene3D" id="2.130.10.10">
    <property type="entry name" value="YVTN repeat-like/Quinoprotein amine dehydrogenase"/>
    <property type="match status" value="2"/>
</dbReference>
<dbReference type="InterPro" id="IPR020472">
    <property type="entry name" value="WD40_PAC1"/>
</dbReference>
<dbReference type="InterPro" id="IPR036322">
    <property type="entry name" value="WD40_repeat_dom_sf"/>
</dbReference>
<keyword evidence="1 3" id="KW-0853">WD repeat</keyword>
<keyword evidence="4" id="KW-0862">Zinc</keyword>
<evidence type="ECO:0000259" key="6">
    <source>
        <dbReference type="PROSITE" id="PS50103"/>
    </source>
</evidence>
<dbReference type="SUPFAM" id="SSF50978">
    <property type="entry name" value="WD40 repeat-like"/>
    <property type="match status" value="1"/>
</dbReference>
<evidence type="ECO:0000256" key="5">
    <source>
        <dbReference type="SAM" id="MobiDB-lite"/>
    </source>
</evidence>